<dbReference type="InterPro" id="IPR005225">
    <property type="entry name" value="Small_GTP-bd"/>
</dbReference>
<dbReference type="EMBL" id="JAPFFF010000031">
    <property type="protein sequence ID" value="KAK8845066.1"/>
    <property type="molecule type" value="Genomic_DNA"/>
</dbReference>
<dbReference type="SMART" id="SM00174">
    <property type="entry name" value="RHO"/>
    <property type="match status" value="1"/>
</dbReference>
<proteinExistence type="predicted"/>
<keyword evidence="2" id="KW-0342">GTP-binding</keyword>
<dbReference type="InterPro" id="IPR001806">
    <property type="entry name" value="Small_GTPase"/>
</dbReference>
<dbReference type="PANTHER" id="PTHR47977">
    <property type="entry name" value="RAS-RELATED PROTEIN RAB"/>
    <property type="match status" value="1"/>
</dbReference>
<dbReference type="InterPro" id="IPR027417">
    <property type="entry name" value="P-loop_NTPase"/>
</dbReference>
<evidence type="ECO:0000313" key="3">
    <source>
        <dbReference type="EMBL" id="KAK8845066.1"/>
    </source>
</evidence>
<dbReference type="Proteomes" id="UP001470230">
    <property type="component" value="Unassembled WGS sequence"/>
</dbReference>
<organism evidence="3 4">
    <name type="scientific">Tritrichomonas musculus</name>
    <dbReference type="NCBI Taxonomy" id="1915356"/>
    <lineage>
        <taxon>Eukaryota</taxon>
        <taxon>Metamonada</taxon>
        <taxon>Parabasalia</taxon>
        <taxon>Tritrichomonadida</taxon>
        <taxon>Tritrichomonadidae</taxon>
        <taxon>Tritrichomonas</taxon>
    </lineage>
</organism>
<evidence type="ECO:0000256" key="1">
    <source>
        <dbReference type="ARBA" id="ARBA00022741"/>
    </source>
</evidence>
<reference evidence="3 4" key="1">
    <citation type="submission" date="2024-04" db="EMBL/GenBank/DDBJ databases">
        <title>Tritrichomonas musculus Genome.</title>
        <authorList>
            <person name="Alves-Ferreira E."/>
            <person name="Grigg M."/>
            <person name="Lorenzi H."/>
            <person name="Galac M."/>
        </authorList>
    </citation>
    <scope>NUCLEOTIDE SEQUENCE [LARGE SCALE GENOMIC DNA]</scope>
    <source>
        <strain evidence="3 4">EAF2021</strain>
    </source>
</reference>
<name>A0ABR2HDI4_9EUKA</name>
<dbReference type="SUPFAM" id="SSF52540">
    <property type="entry name" value="P-loop containing nucleoside triphosphate hydrolases"/>
    <property type="match status" value="1"/>
</dbReference>
<dbReference type="SMART" id="SM00175">
    <property type="entry name" value="RAB"/>
    <property type="match status" value="1"/>
</dbReference>
<evidence type="ECO:0008006" key="5">
    <source>
        <dbReference type="Google" id="ProtNLM"/>
    </source>
</evidence>
<evidence type="ECO:0000313" key="4">
    <source>
        <dbReference type="Proteomes" id="UP001470230"/>
    </source>
</evidence>
<dbReference type="PROSITE" id="PS51419">
    <property type="entry name" value="RAB"/>
    <property type="match status" value="1"/>
</dbReference>
<dbReference type="SMART" id="SM00173">
    <property type="entry name" value="RAS"/>
    <property type="match status" value="1"/>
</dbReference>
<dbReference type="PROSITE" id="PS51421">
    <property type="entry name" value="RAS"/>
    <property type="match status" value="1"/>
</dbReference>
<protein>
    <recommendedName>
        <fullName evidence="5">Small GTP-binding protein</fullName>
    </recommendedName>
</protein>
<evidence type="ECO:0000256" key="2">
    <source>
        <dbReference type="ARBA" id="ARBA00023134"/>
    </source>
</evidence>
<dbReference type="InterPro" id="IPR050227">
    <property type="entry name" value="Rab"/>
</dbReference>
<dbReference type="PRINTS" id="PR00449">
    <property type="entry name" value="RASTRNSFRMNG"/>
</dbReference>
<dbReference type="CDD" id="cd00154">
    <property type="entry name" value="Rab"/>
    <property type="match status" value="1"/>
</dbReference>
<gene>
    <name evidence="3" type="ORF">M9Y10_021243</name>
</gene>
<dbReference type="Pfam" id="PF00071">
    <property type="entry name" value="Ras"/>
    <property type="match status" value="1"/>
</dbReference>
<dbReference type="NCBIfam" id="TIGR00231">
    <property type="entry name" value="small_GTP"/>
    <property type="match status" value="1"/>
</dbReference>
<dbReference type="Gene3D" id="3.40.50.300">
    <property type="entry name" value="P-loop containing nucleotide triphosphate hydrolases"/>
    <property type="match status" value="1"/>
</dbReference>
<keyword evidence="1" id="KW-0547">Nucleotide-binding</keyword>
<keyword evidence="4" id="KW-1185">Reference proteome</keyword>
<accession>A0ABR2HDI4</accession>
<comment type="caution">
    <text evidence="3">The sequence shown here is derived from an EMBL/GenBank/DDBJ whole genome shotgun (WGS) entry which is preliminary data.</text>
</comment>
<sequence length="211" mass="23504">MTEKARVLLLGDSFVGKTSISNYISKGEFCPFTKPTTAVGFIVIHVDETFDIQLWDTAGMERYRSLNKVYFREASGALLVFDFSSKASFDNISTWRDDFINGESLQNSVLFLVGNKHDCVTGEDINIQPNINENQNESPILNSQKKLVQEVSEDEAAKFATENGMQYFAISALTGEGISELIQAIQTTVPRRRINSEELPLAKADGKKNCC</sequence>